<dbReference type="AlphaFoldDB" id="A0A934U6Z8"/>
<feature type="non-terminal residue" evidence="3">
    <location>
        <position position="1"/>
    </location>
</feature>
<dbReference type="Pfam" id="PF00668">
    <property type="entry name" value="Condensation"/>
    <property type="match status" value="1"/>
</dbReference>
<dbReference type="FunFam" id="3.40.50.980:FF:000001">
    <property type="entry name" value="Non-ribosomal peptide synthetase"/>
    <property type="match status" value="1"/>
</dbReference>
<dbReference type="InterPro" id="IPR020845">
    <property type="entry name" value="AMP-binding_CS"/>
</dbReference>
<dbReference type="Gene3D" id="3.30.559.30">
    <property type="entry name" value="Nonribosomal peptide synthetase, condensation domain"/>
    <property type="match status" value="1"/>
</dbReference>
<protein>
    <submittedName>
        <fullName evidence="3">AMP-binding protein</fullName>
    </submittedName>
</protein>
<feature type="domain" description="Condensation" evidence="2">
    <location>
        <begin position="2"/>
        <end position="213"/>
    </location>
</feature>
<organism evidence="3 4">
    <name type="scientific">Antrihabitans stalagmiti</name>
    <dbReference type="NCBI Taxonomy" id="2799499"/>
    <lineage>
        <taxon>Bacteria</taxon>
        <taxon>Bacillati</taxon>
        <taxon>Actinomycetota</taxon>
        <taxon>Actinomycetes</taxon>
        <taxon>Mycobacteriales</taxon>
        <taxon>Nocardiaceae</taxon>
        <taxon>Antrihabitans</taxon>
    </lineage>
</organism>
<dbReference type="InterPro" id="IPR000873">
    <property type="entry name" value="AMP-dep_synth/lig_dom"/>
</dbReference>
<accession>A0A934U6Z8</accession>
<dbReference type="InterPro" id="IPR001242">
    <property type="entry name" value="Condensation_dom"/>
</dbReference>
<dbReference type="EMBL" id="JAEMNV010000042">
    <property type="protein sequence ID" value="MBJ8343034.1"/>
    <property type="molecule type" value="Genomic_DNA"/>
</dbReference>
<dbReference type="Gene3D" id="3.40.50.980">
    <property type="match status" value="2"/>
</dbReference>
<sequence length="390" mass="42006">DRLHHIARDRNATLFMVIHAAMAIVLARLSNSDDICIGTQISGRGEEALDDLVGMFGNTLALRTEVARDDSFTTLLDRVRAADLGAFSNADLPFDRVVELLRPNRSLAFSPLFQVLLMLQNFAPPTLALADLAIEPIEPDVVAAKLDLSVVVAEHIQAGDTRGGASGTVTYATDLFDRGTIERFAARLRAVLEEVALNETVTVGDLRIVLESEEFLIDSINGAVSQNDSSTLVGLFTEQVDRTPDAIALVSDDDELTYAQLDTRTNALAQHLITAGVGPDTLVGLAIRRSIDLITAIYAVLKAGGAYIPIDPDHPTDRTHYVITTSNPVLILTADDDTDTALPTDVARLRIDTLDLDKRAPRPTPPLHPDNAAYVIFTSGSTGRPKGVVV</sequence>
<dbReference type="GO" id="GO:0044550">
    <property type="term" value="P:secondary metabolite biosynthetic process"/>
    <property type="evidence" value="ECO:0007669"/>
    <property type="project" value="TreeGrafter"/>
</dbReference>
<dbReference type="RefSeq" id="WP_199708711.1">
    <property type="nucleotide sequence ID" value="NZ_JAEMNV010000042.1"/>
</dbReference>
<feature type="domain" description="AMP-dependent synthetase/ligase" evidence="1">
    <location>
        <begin position="236"/>
        <end position="390"/>
    </location>
</feature>
<dbReference type="SUPFAM" id="SSF52777">
    <property type="entry name" value="CoA-dependent acyltransferases"/>
    <property type="match status" value="1"/>
</dbReference>
<dbReference type="PROSITE" id="PS00455">
    <property type="entry name" value="AMP_BINDING"/>
    <property type="match status" value="1"/>
</dbReference>
<dbReference type="Pfam" id="PF00501">
    <property type="entry name" value="AMP-binding"/>
    <property type="match status" value="1"/>
</dbReference>
<dbReference type="SUPFAM" id="SSF56801">
    <property type="entry name" value="Acetyl-CoA synthetase-like"/>
    <property type="match status" value="1"/>
</dbReference>
<proteinExistence type="predicted"/>
<evidence type="ECO:0000259" key="1">
    <source>
        <dbReference type="Pfam" id="PF00501"/>
    </source>
</evidence>
<evidence type="ECO:0000313" key="3">
    <source>
        <dbReference type="EMBL" id="MBJ8343034.1"/>
    </source>
</evidence>
<keyword evidence="4" id="KW-1185">Reference proteome</keyword>
<comment type="caution">
    <text evidence="3">The sequence shown here is derived from an EMBL/GenBank/DDBJ whole genome shotgun (WGS) entry which is preliminary data.</text>
</comment>
<name>A0A934U6Z8_9NOCA</name>
<dbReference type="PANTHER" id="PTHR45527:SF1">
    <property type="entry name" value="FATTY ACID SYNTHASE"/>
    <property type="match status" value="1"/>
</dbReference>
<dbReference type="PANTHER" id="PTHR45527">
    <property type="entry name" value="NONRIBOSOMAL PEPTIDE SYNTHETASE"/>
    <property type="match status" value="1"/>
</dbReference>
<dbReference type="Gene3D" id="3.30.559.10">
    <property type="entry name" value="Chloramphenicol acetyltransferase-like domain"/>
    <property type="match status" value="1"/>
</dbReference>
<reference evidence="3" key="1">
    <citation type="submission" date="2020-12" db="EMBL/GenBank/DDBJ databases">
        <title>Antrihabitans popcorni sp. nov. and Antrihabitans auranticaus sp. nov., isolated from a larva cave.</title>
        <authorList>
            <person name="Lee S.D."/>
            <person name="Kim I.S."/>
        </authorList>
    </citation>
    <scope>NUCLEOTIDE SEQUENCE</scope>
    <source>
        <strain evidence="3">YC3-6</strain>
    </source>
</reference>
<evidence type="ECO:0000313" key="4">
    <source>
        <dbReference type="Proteomes" id="UP000655868"/>
    </source>
</evidence>
<dbReference type="GO" id="GO:0003824">
    <property type="term" value="F:catalytic activity"/>
    <property type="evidence" value="ECO:0007669"/>
    <property type="project" value="InterPro"/>
</dbReference>
<feature type="non-terminal residue" evidence="3">
    <location>
        <position position="390"/>
    </location>
</feature>
<dbReference type="GO" id="GO:0005737">
    <property type="term" value="C:cytoplasm"/>
    <property type="evidence" value="ECO:0007669"/>
    <property type="project" value="TreeGrafter"/>
</dbReference>
<dbReference type="Proteomes" id="UP000655868">
    <property type="component" value="Unassembled WGS sequence"/>
</dbReference>
<dbReference type="GO" id="GO:0031177">
    <property type="term" value="F:phosphopantetheine binding"/>
    <property type="evidence" value="ECO:0007669"/>
    <property type="project" value="TreeGrafter"/>
</dbReference>
<dbReference type="InterPro" id="IPR023213">
    <property type="entry name" value="CAT-like_dom_sf"/>
</dbReference>
<evidence type="ECO:0000259" key="2">
    <source>
        <dbReference type="Pfam" id="PF00668"/>
    </source>
</evidence>
<dbReference type="GO" id="GO:0043041">
    <property type="term" value="P:amino acid activation for nonribosomal peptide biosynthetic process"/>
    <property type="evidence" value="ECO:0007669"/>
    <property type="project" value="TreeGrafter"/>
</dbReference>
<dbReference type="GO" id="GO:0008610">
    <property type="term" value="P:lipid biosynthetic process"/>
    <property type="evidence" value="ECO:0007669"/>
    <property type="project" value="UniProtKB-ARBA"/>
</dbReference>
<gene>
    <name evidence="3" type="ORF">JGU71_29600</name>
</gene>